<dbReference type="GO" id="GO:0016614">
    <property type="term" value="F:oxidoreductase activity, acting on CH-OH group of donors"/>
    <property type="evidence" value="ECO:0007669"/>
    <property type="project" value="UniProtKB-ARBA"/>
</dbReference>
<dbReference type="PROSITE" id="PS00061">
    <property type="entry name" value="ADH_SHORT"/>
    <property type="match status" value="1"/>
</dbReference>
<dbReference type="InterPro" id="IPR002347">
    <property type="entry name" value="SDR_fam"/>
</dbReference>
<dbReference type="InterPro" id="IPR036291">
    <property type="entry name" value="NAD(P)-bd_dom_sf"/>
</dbReference>
<evidence type="ECO:0000313" key="4">
    <source>
        <dbReference type="EMBL" id="GIG54370.1"/>
    </source>
</evidence>
<evidence type="ECO:0000256" key="2">
    <source>
        <dbReference type="ARBA" id="ARBA00023002"/>
    </source>
</evidence>
<reference evidence="4" key="1">
    <citation type="submission" date="2021-01" db="EMBL/GenBank/DDBJ databases">
        <title>Whole genome shotgun sequence of Demequina activiva NBRC 110675.</title>
        <authorList>
            <person name="Komaki H."/>
            <person name="Tamura T."/>
        </authorList>
    </citation>
    <scope>NUCLEOTIDE SEQUENCE</scope>
    <source>
        <strain evidence="4">NBRC 110675</strain>
    </source>
</reference>
<dbReference type="PRINTS" id="PR00081">
    <property type="entry name" value="GDHRDH"/>
</dbReference>
<dbReference type="AlphaFoldDB" id="A0A919UJZ7"/>
<evidence type="ECO:0000256" key="1">
    <source>
        <dbReference type="ARBA" id="ARBA00006484"/>
    </source>
</evidence>
<dbReference type="RefSeq" id="WP_203654120.1">
    <property type="nucleotide sequence ID" value="NZ_BONR01000002.1"/>
</dbReference>
<comment type="caution">
    <text evidence="4">The sequence shown here is derived from an EMBL/GenBank/DDBJ whole genome shotgun (WGS) entry which is preliminary data.</text>
</comment>
<proteinExistence type="inferred from homology"/>
<sequence>MSFDQLTFDDPSKRYAHIRPQAQEQPFPGLDRDLDPQADHGEESYRGTGRLEGRKALITGGDSGIGAAVAIAFAREGADVVINYLEPEREDAERIGGLIESEGRRAILIAGDIRHRDFCRTLVAKAVDALGGLDILVNNAGHQEYHKDFTDITEEDLDRTFKTNLYAMVWLTQDALQLMGPGSTIINTTSVQAYKPSPIIVDYATSKAGINGFTKGLAMQLAEKGIRVNAVAPGPVWTPLQVTEGQPPEKLDGFGDNTALGRAGQPVEMAPAYVFLASPESSYVVGETINVNGGLPVP</sequence>
<accession>A0A919UJZ7</accession>
<dbReference type="Gene3D" id="3.40.50.720">
    <property type="entry name" value="NAD(P)-binding Rossmann-like Domain"/>
    <property type="match status" value="1"/>
</dbReference>
<gene>
    <name evidence="4" type="ORF">Dac01nite_11220</name>
</gene>
<organism evidence="4 5">
    <name type="scientific">Demequina activiva</name>
    <dbReference type="NCBI Taxonomy" id="1582364"/>
    <lineage>
        <taxon>Bacteria</taxon>
        <taxon>Bacillati</taxon>
        <taxon>Actinomycetota</taxon>
        <taxon>Actinomycetes</taxon>
        <taxon>Micrococcales</taxon>
        <taxon>Demequinaceae</taxon>
        <taxon>Demequina</taxon>
    </lineage>
</organism>
<evidence type="ECO:0000256" key="3">
    <source>
        <dbReference type="SAM" id="MobiDB-lite"/>
    </source>
</evidence>
<protein>
    <submittedName>
        <fullName evidence="4">Dehydrogenase</fullName>
    </submittedName>
</protein>
<feature type="compositionally biased region" description="Basic and acidic residues" evidence="3">
    <location>
        <begin position="30"/>
        <end position="48"/>
    </location>
</feature>
<comment type="similarity">
    <text evidence="1">Belongs to the short-chain dehydrogenases/reductases (SDR) family.</text>
</comment>
<dbReference type="EMBL" id="BONR01000002">
    <property type="protein sequence ID" value="GIG54370.1"/>
    <property type="molecule type" value="Genomic_DNA"/>
</dbReference>
<dbReference type="Proteomes" id="UP000652354">
    <property type="component" value="Unassembled WGS sequence"/>
</dbReference>
<dbReference type="Pfam" id="PF13561">
    <property type="entry name" value="adh_short_C2"/>
    <property type="match status" value="1"/>
</dbReference>
<dbReference type="NCBIfam" id="NF005559">
    <property type="entry name" value="PRK07231.1"/>
    <property type="match status" value="1"/>
</dbReference>
<name>A0A919UJZ7_9MICO</name>
<dbReference type="FunFam" id="3.40.50.720:FF:000097">
    <property type="entry name" value="SDR family oxidoreductase"/>
    <property type="match status" value="1"/>
</dbReference>
<dbReference type="SUPFAM" id="SSF51735">
    <property type="entry name" value="NAD(P)-binding Rossmann-fold domains"/>
    <property type="match status" value="1"/>
</dbReference>
<feature type="region of interest" description="Disordered" evidence="3">
    <location>
        <begin position="1"/>
        <end position="48"/>
    </location>
</feature>
<keyword evidence="2" id="KW-0560">Oxidoreductase</keyword>
<keyword evidence="5" id="KW-1185">Reference proteome</keyword>
<dbReference type="PANTHER" id="PTHR48107:SF16">
    <property type="entry name" value="NADPH-DEPENDENT ALDEHYDE REDUCTASE 1, CHLOROPLASTIC"/>
    <property type="match status" value="1"/>
</dbReference>
<dbReference type="InterPro" id="IPR020904">
    <property type="entry name" value="Sc_DH/Rdtase_CS"/>
</dbReference>
<dbReference type="PANTHER" id="PTHR48107">
    <property type="entry name" value="NADPH-DEPENDENT ALDEHYDE REDUCTASE-LIKE PROTEIN, CHLOROPLASTIC-RELATED"/>
    <property type="match status" value="1"/>
</dbReference>
<dbReference type="PRINTS" id="PR00080">
    <property type="entry name" value="SDRFAMILY"/>
</dbReference>
<evidence type="ECO:0000313" key="5">
    <source>
        <dbReference type="Proteomes" id="UP000652354"/>
    </source>
</evidence>